<protein>
    <submittedName>
        <fullName evidence="1">Uncharacterized protein</fullName>
    </submittedName>
</protein>
<sequence length="104" mass="11441">MMRTLMGPPPPPAWRGSRSLEALQSPPFTVLQNNFRFTTLTISPQELLCGTLAKKKALDNIMTPRTRPHTAGAAAAAVFSFLKCHEASGIYKARQMSLEAPNTW</sequence>
<organism evidence="1 2">
    <name type="scientific">Portunus trituberculatus</name>
    <name type="common">Swimming crab</name>
    <name type="synonym">Neptunus trituberculatus</name>
    <dbReference type="NCBI Taxonomy" id="210409"/>
    <lineage>
        <taxon>Eukaryota</taxon>
        <taxon>Metazoa</taxon>
        <taxon>Ecdysozoa</taxon>
        <taxon>Arthropoda</taxon>
        <taxon>Crustacea</taxon>
        <taxon>Multicrustacea</taxon>
        <taxon>Malacostraca</taxon>
        <taxon>Eumalacostraca</taxon>
        <taxon>Eucarida</taxon>
        <taxon>Decapoda</taxon>
        <taxon>Pleocyemata</taxon>
        <taxon>Brachyura</taxon>
        <taxon>Eubrachyura</taxon>
        <taxon>Portunoidea</taxon>
        <taxon>Portunidae</taxon>
        <taxon>Portuninae</taxon>
        <taxon>Portunus</taxon>
    </lineage>
</organism>
<keyword evidence="2" id="KW-1185">Reference proteome</keyword>
<dbReference type="EMBL" id="VSRR010013950">
    <property type="protein sequence ID" value="MPC56444.1"/>
    <property type="molecule type" value="Genomic_DNA"/>
</dbReference>
<comment type="caution">
    <text evidence="1">The sequence shown here is derived from an EMBL/GenBank/DDBJ whole genome shotgun (WGS) entry which is preliminary data.</text>
</comment>
<evidence type="ECO:0000313" key="2">
    <source>
        <dbReference type="Proteomes" id="UP000324222"/>
    </source>
</evidence>
<reference evidence="1 2" key="1">
    <citation type="submission" date="2019-05" db="EMBL/GenBank/DDBJ databases">
        <title>Another draft genome of Portunus trituberculatus and its Hox gene families provides insights of decapod evolution.</title>
        <authorList>
            <person name="Jeong J.-H."/>
            <person name="Song I."/>
            <person name="Kim S."/>
            <person name="Choi T."/>
            <person name="Kim D."/>
            <person name="Ryu S."/>
            <person name="Kim W."/>
        </authorList>
    </citation>
    <scope>NUCLEOTIDE SEQUENCE [LARGE SCALE GENOMIC DNA]</scope>
    <source>
        <tissue evidence="1">Muscle</tissue>
    </source>
</reference>
<dbReference type="AlphaFoldDB" id="A0A5B7GIV2"/>
<evidence type="ECO:0000313" key="1">
    <source>
        <dbReference type="EMBL" id="MPC56444.1"/>
    </source>
</evidence>
<proteinExistence type="predicted"/>
<accession>A0A5B7GIV2</accession>
<dbReference type="Proteomes" id="UP000324222">
    <property type="component" value="Unassembled WGS sequence"/>
</dbReference>
<name>A0A5B7GIV2_PORTR</name>
<gene>
    <name evidence="1" type="ORF">E2C01_050405</name>
</gene>